<protein>
    <submittedName>
        <fullName evidence="2">Uncharacterized protein</fullName>
    </submittedName>
</protein>
<reference evidence="2 3" key="1">
    <citation type="journal article" date="2016" name="Sci. Rep.">
        <title>The Dendrobium catenatum Lindl. genome sequence provides insights into polysaccharide synthase, floral development and adaptive evolution.</title>
        <authorList>
            <person name="Zhang G.Q."/>
            <person name="Xu Q."/>
            <person name="Bian C."/>
            <person name="Tsai W.C."/>
            <person name="Yeh C.M."/>
            <person name="Liu K.W."/>
            <person name="Yoshida K."/>
            <person name="Zhang L.S."/>
            <person name="Chang S.B."/>
            <person name="Chen F."/>
            <person name="Shi Y."/>
            <person name="Su Y.Y."/>
            <person name="Zhang Y.Q."/>
            <person name="Chen L.J."/>
            <person name="Yin Y."/>
            <person name="Lin M."/>
            <person name="Huang H."/>
            <person name="Deng H."/>
            <person name="Wang Z.W."/>
            <person name="Zhu S.L."/>
            <person name="Zhao X."/>
            <person name="Deng C."/>
            <person name="Niu S.C."/>
            <person name="Huang J."/>
            <person name="Wang M."/>
            <person name="Liu G.H."/>
            <person name="Yang H.J."/>
            <person name="Xiao X.J."/>
            <person name="Hsiao Y.Y."/>
            <person name="Wu W.L."/>
            <person name="Chen Y.Y."/>
            <person name="Mitsuda N."/>
            <person name="Ohme-Takagi M."/>
            <person name="Luo Y.B."/>
            <person name="Van de Peer Y."/>
            <person name="Liu Z.J."/>
        </authorList>
    </citation>
    <scope>NUCLEOTIDE SEQUENCE [LARGE SCALE GENOMIC DNA]</scope>
    <source>
        <tissue evidence="2">The whole plant</tissue>
    </source>
</reference>
<proteinExistence type="predicted"/>
<keyword evidence="1" id="KW-0472">Membrane</keyword>
<dbReference type="AlphaFoldDB" id="A0A2I0X7U1"/>
<reference evidence="2 3" key="2">
    <citation type="journal article" date="2017" name="Nature">
        <title>The Apostasia genome and the evolution of orchids.</title>
        <authorList>
            <person name="Zhang G.Q."/>
            <person name="Liu K.W."/>
            <person name="Li Z."/>
            <person name="Lohaus R."/>
            <person name="Hsiao Y.Y."/>
            <person name="Niu S.C."/>
            <person name="Wang J.Y."/>
            <person name="Lin Y.C."/>
            <person name="Xu Q."/>
            <person name="Chen L.J."/>
            <person name="Yoshida K."/>
            <person name="Fujiwara S."/>
            <person name="Wang Z.W."/>
            <person name="Zhang Y.Q."/>
            <person name="Mitsuda N."/>
            <person name="Wang M."/>
            <person name="Liu G.H."/>
            <person name="Pecoraro L."/>
            <person name="Huang H.X."/>
            <person name="Xiao X.J."/>
            <person name="Lin M."/>
            <person name="Wu X.Y."/>
            <person name="Wu W.L."/>
            <person name="Chen Y.Y."/>
            <person name="Chang S.B."/>
            <person name="Sakamoto S."/>
            <person name="Ohme-Takagi M."/>
            <person name="Yagi M."/>
            <person name="Zeng S.J."/>
            <person name="Shen C.Y."/>
            <person name="Yeh C.M."/>
            <person name="Luo Y.B."/>
            <person name="Tsai W.C."/>
            <person name="Van de Peer Y."/>
            <person name="Liu Z.J."/>
        </authorList>
    </citation>
    <scope>NUCLEOTIDE SEQUENCE [LARGE SCALE GENOMIC DNA]</scope>
    <source>
        <tissue evidence="2">The whole plant</tissue>
    </source>
</reference>
<dbReference type="EMBL" id="KZ502070">
    <property type="protein sequence ID" value="PKU83985.1"/>
    <property type="molecule type" value="Genomic_DNA"/>
</dbReference>
<evidence type="ECO:0000313" key="3">
    <source>
        <dbReference type="Proteomes" id="UP000233837"/>
    </source>
</evidence>
<gene>
    <name evidence="2" type="ORF">MA16_Dca006460</name>
</gene>
<evidence type="ECO:0000256" key="1">
    <source>
        <dbReference type="SAM" id="Phobius"/>
    </source>
</evidence>
<dbReference type="Proteomes" id="UP000233837">
    <property type="component" value="Unassembled WGS sequence"/>
</dbReference>
<keyword evidence="1" id="KW-0812">Transmembrane</keyword>
<keyword evidence="1" id="KW-1133">Transmembrane helix</keyword>
<feature type="transmembrane region" description="Helical" evidence="1">
    <location>
        <begin position="400"/>
        <end position="425"/>
    </location>
</feature>
<name>A0A2I0X7U1_9ASPA</name>
<evidence type="ECO:0000313" key="2">
    <source>
        <dbReference type="EMBL" id="PKU83985.1"/>
    </source>
</evidence>
<keyword evidence="3" id="KW-1185">Reference proteome</keyword>
<accession>A0A2I0X7U1</accession>
<organism evidence="2 3">
    <name type="scientific">Dendrobium catenatum</name>
    <dbReference type="NCBI Taxonomy" id="906689"/>
    <lineage>
        <taxon>Eukaryota</taxon>
        <taxon>Viridiplantae</taxon>
        <taxon>Streptophyta</taxon>
        <taxon>Embryophyta</taxon>
        <taxon>Tracheophyta</taxon>
        <taxon>Spermatophyta</taxon>
        <taxon>Magnoliopsida</taxon>
        <taxon>Liliopsida</taxon>
        <taxon>Asparagales</taxon>
        <taxon>Orchidaceae</taxon>
        <taxon>Epidendroideae</taxon>
        <taxon>Malaxideae</taxon>
        <taxon>Dendrobiinae</taxon>
        <taxon>Dendrobium</taxon>
    </lineage>
</organism>
<sequence length="442" mass="49985">MKMKRRPKETLQKSKGGLSFRFQEKKKSLLCRLESKRPNGRGFAIVQDDLRSSRPIGTVENIVLRIVLGTREKEKGKKRKILVLEAAERFSFDAVVGKSEDLMIEVTLSDFSEACSFIEMVLEEEVPLAERHQSEHRRTQINSVVVAPPQLDALTGSHRNKWVLRQRQVDSLVGIVQLVEAVQSVKVVGYLDTLVPSMLEAVPKICDTMADIDDLVPPDGLPLRVEVVPVPSPHRISSFMGPYIKVLCLTFFEEQEPDVDDEQGELEVGGSPSFSLGLVTLIPSALWPFDSSNDGLDEGAKASDLDSFSLHRIFRRWILKPEVQVPHPNAYHAGHAFFLFSPPIWERERSYGLAVQRSCMPSGISLRENLDRHFTKASDQASYLRYKIARITVSRTVNSYILFYPILDMFAHTTLTFLLILTIPFNPELLLNFFLAFESSPM</sequence>